<comment type="catalytic activity">
    <reaction evidence="5">
        <text>Hydrolysis of terminal, non-reducing alpha-D-galactose residues in alpha-D-galactosides, including galactose oligosaccharides, galactomannans and galactolipids.</text>
        <dbReference type="EC" id="3.2.1.22"/>
    </reaction>
</comment>
<dbReference type="InterPro" id="IPR002241">
    <property type="entry name" value="Glyco_hydro_27"/>
</dbReference>
<keyword evidence="5" id="KW-1015">Disulfide bond</keyword>
<keyword evidence="4 5" id="KW-0326">Glycosidase</keyword>
<reference evidence="8 9" key="1">
    <citation type="submission" date="2020-08" db="EMBL/GenBank/DDBJ databases">
        <title>Genomic Encyclopedia of Type Strains, Phase IV (KMG-IV): sequencing the most valuable type-strain genomes for metagenomic binning, comparative biology and taxonomic classification.</title>
        <authorList>
            <person name="Goeker M."/>
        </authorList>
    </citation>
    <scope>NUCLEOTIDE SEQUENCE [LARGE SCALE GENOMIC DNA]</scope>
    <source>
        <strain evidence="8 9">DSM 101806</strain>
    </source>
</reference>
<gene>
    <name evidence="8" type="ORF">GGR46_000949</name>
</gene>
<dbReference type="InterPro" id="IPR038637">
    <property type="entry name" value="NPCBM_sf"/>
</dbReference>
<dbReference type="Gene3D" id="2.60.40.1180">
    <property type="entry name" value="Golgi alpha-mannosidase II"/>
    <property type="match status" value="1"/>
</dbReference>
<dbReference type="AlphaFoldDB" id="A0A7W6NW86"/>
<dbReference type="Proteomes" id="UP000557392">
    <property type="component" value="Unassembled WGS sequence"/>
</dbReference>
<feature type="domain" description="Glycosyl hydrolase family 98 putative carbohydrate-binding module" evidence="7">
    <location>
        <begin position="494"/>
        <end position="631"/>
    </location>
</feature>
<dbReference type="PANTHER" id="PTHR11452">
    <property type="entry name" value="ALPHA-GALACTOSIDASE/ALPHA-N-ACETYLGALACTOSAMINIDASE"/>
    <property type="match status" value="1"/>
</dbReference>
<dbReference type="Pfam" id="PF16499">
    <property type="entry name" value="Melibiase_2"/>
    <property type="match status" value="2"/>
</dbReference>
<feature type="signal peptide" evidence="6">
    <location>
        <begin position="1"/>
        <end position="21"/>
    </location>
</feature>
<organism evidence="8 9">
    <name type="scientific">Sphingomonas kyeonggiensis</name>
    <dbReference type="NCBI Taxonomy" id="1268553"/>
    <lineage>
        <taxon>Bacteria</taxon>
        <taxon>Pseudomonadati</taxon>
        <taxon>Pseudomonadota</taxon>
        <taxon>Alphaproteobacteria</taxon>
        <taxon>Sphingomonadales</taxon>
        <taxon>Sphingomonadaceae</taxon>
        <taxon>Sphingomonas</taxon>
    </lineage>
</organism>
<evidence type="ECO:0000313" key="9">
    <source>
        <dbReference type="Proteomes" id="UP000557392"/>
    </source>
</evidence>
<dbReference type="InterPro" id="IPR013222">
    <property type="entry name" value="Glyco_hyd_98_carb-bd"/>
</dbReference>
<dbReference type="SUPFAM" id="SSF49785">
    <property type="entry name" value="Galactose-binding domain-like"/>
    <property type="match status" value="1"/>
</dbReference>
<evidence type="ECO:0000256" key="3">
    <source>
        <dbReference type="ARBA" id="ARBA00022801"/>
    </source>
</evidence>
<dbReference type="SUPFAM" id="SSF51011">
    <property type="entry name" value="Glycosyl hydrolase domain"/>
    <property type="match status" value="1"/>
</dbReference>
<dbReference type="PANTHER" id="PTHR11452:SF36">
    <property type="entry name" value="ALPHA-GALACTOSIDASE"/>
    <property type="match status" value="1"/>
</dbReference>
<evidence type="ECO:0000313" key="8">
    <source>
        <dbReference type="EMBL" id="MBB4097416.1"/>
    </source>
</evidence>
<dbReference type="Gene3D" id="3.20.20.70">
    <property type="entry name" value="Aldolase class I"/>
    <property type="match status" value="1"/>
</dbReference>
<evidence type="ECO:0000256" key="4">
    <source>
        <dbReference type="ARBA" id="ARBA00023295"/>
    </source>
</evidence>
<keyword evidence="3 5" id="KW-0378">Hydrolase</keyword>
<dbReference type="EMBL" id="JACIEH010000001">
    <property type="protein sequence ID" value="MBB4097416.1"/>
    <property type="molecule type" value="Genomic_DNA"/>
</dbReference>
<evidence type="ECO:0000256" key="6">
    <source>
        <dbReference type="SAM" id="SignalP"/>
    </source>
</evidence>
<dbReference type="EC" id="3.2.1.22" evidence="5"/>
<keyword evidence="9" id="KW-1185">Reference proteome</keyword>
<dbReference type="InterPro" id="IPR013780">
    <property type="entry name" value="Glyco_hydro_b"/>
</dbReference>
<dbReference type="InterPro" id="IPR017853">
    <property type="entry name" value="GH"/>
</dbReference>
<dbReference type="InterPro" id="IPR013785">
    <property type="entry name" value="Aldolase_TIM"/>
</dbReference>
<comment type="similarity">
    <text evidence="1 5">Belongs to the glycosyl hydrolase 27 family.</text>
</comment>
<evidence type="ECO:0000256" key="1">
    <source>
        <dbReference type="ARBA" id="ARBA00009743"/>
    </source>
</evidence>
<dbReference type="GO" id="GO:0004557">
    <property type="term" value="F:alpha-galactosidase activity"/>
    <property type="evidence" value="ECO:0007669"/>
    <property type="project" value="UniProtKB-EC"/>
</dbReference>
<evidence type="ECO:0000256" key="2">
    <source>
        <dbReference type="ARBA" id="ARBA00022729"/>
    </source>
</evidence>
<dbReference type="Pfam" id="PF17801">
    <property type="entry name" value="Melibiase_C"/>
    <property type="match status" value="1"/>
</dbReference>
<accession>A0A7W6NW86</accession>
<dbReference type="Pfam" id="PF08305">
    <property type="entry name" value="NPCBM"/>
    <property type="match status" value="1"/>
</dbReference>
<dbReference type="RefSeq" id="WP_343058005.1">
    <property type="nucleotide sequence ID" value="NZ_JACIEH010000001.1"/>
</dbReference>
<dbReference type="InterPro" id="IPR041233">
    <property type="entry name" value="Melibiase_C"/>
</dbReference>
<evidence type="ECO:0000259" key="7">
    <source>
        <dbReference type="SMART" id="SM00776"/>
    </source>
</evidence>
<dbReference type="InterPro" id="IPR008979">
    <property type="entry name" value="Galactose-bd-like_sf"/>
</dbReference>
<proteinExistence type="inferred from homology"/>
<sequence length="631" mass="68736">MKRAAATALFALAALWTTPLAAQSDPLAPTGRWSAYTRGAAQLPPMGWNSWNAFALDISEAKLLGSAQIIASSGLAAKGYRYIDLDEGWWARRAADGRMVIRTDKFPSALLPDGRTSFRPLTDKLHGMGFKAGIYSDIGRNSCGQIHSDDIPNKPSGTVAEREVGLYGHVDQDIALYFGEWGFDLIKVDGCGIRGLWPDSPKVLSGEFRALTPLVDSGSLGRTDIAATKALYDKVRQALERNNPDNDFIFSLCLWGAADVRSWARGMASISRTSEDIFPIWGRMLHNMDTSIRRPLYAHPGSWNDPDMLYIGTGDFDAKHLTEARSHFSLWAMLNAPLMIGYDLRNAEPALMAILGKSEVIALDQDPAGNQAVLAYDSDDVSILVKTLANGDKAVAVLNRTSDPVTASLMASHLKYAADADISLTDIWTGAQSRFRDRQDLTLAPRETLLFRATGKRVLPDGLYLSEMPGSVNPAIDGVVAPEVDPLVHRAILPWAGTRISREPPRYGGWGGAQPDSTPYSEQIGVAGKRFDTGIGILANSRLEVRNKGYARFTTLVGIDDSARDRSQPVTFEIYGDGKLLARSRPMRFGEPATPLEANVAGKALIELVARTPGKPRFPDPVAWAEAALRR</sequence>
<dbReference type="PRINTS" id="PR00740">
    <property type="entry name" value="GLHYDRLASE27"/>
</dbReference>
<dbReference type="SUPFAM" id="SSF51445">
    <property type="entry name" value="(Trans)glycosidases"/>
    <property type="match status" value="1"/>
</dbReference>
<dbReference type="SMART" id="SM00776">
    <property type="entry name" value="NPCBM"/>
    <property type="match status" value="1"/>
</dbReference>
<dbReference type="Gene3D" id="2.60.120.1060">
    <property type="entry name" value="NPCBM/NEW2 domain"/>
    <property type="match status" value="1"/>
</dbReference>
<dbReference type="CDD" id="cd14792">
    <property type="entry name" value="GH27"/>
    <property type="match status" value="1"/>
</dbReference>
<evidence type="ECO:0000256" key="5">
    <source>
        <dbReference type="RuleBase" id="RU361168"/>
    </source>
</evidence>
<feature type="chain" id="PRO_5030792249" description="Alpha-galactosidase" evidence="6">
    <location>
        <begin position="22"/>
        <end position="631"/>
    </location>
</feature>
<name>A0A7W6NW86_9SPHN</name>
<comment type="caution">
    <text evidence="8">The sequence shown here is derived from an EMBL/GenBank/DDBJ whole genome shotgun (WGS) entry which is preliminary data.</text>
</comment>
<keyword evidence="2 6" id="KW-0732">Signal</keyword>
<dbReference type="GO" id="GO:0005975">
    <property type="term" value="P:carbohydrate metabolic process"/>
    <property type="evidence" value="ECO:0007669"/>
    <property type="project" value="InterPro"/>
</dbReference>
<protein>
    <recommendedName>
        <fullName evidence="5">Alpha-galactosidase</fullName>
        <ecNumber evidence="5">3.2.1.22</ecNumber>
    </recommendedName>
    <alternativeName>
        <fullName evidence="5">Melibiase</fullName>
    </alternativeName>
</protein>